<protein>
    <submittedName>
        <fullName evidence="2">Type II toxin-antitoxin system Phd/YefM family antitoxin</fullName>
    </submittedName>
</protein>
<dbReference type="AlphaFoldDB" id="A0A934V5Z1"/>
<dbReference type="Proteomes" id="UP000600139">
    <property type="component" value="Unassembled WGS sequence"/>
</dbReference>
<dbReference type="Gene3D" id="3.40.1620.10">
    <property type="entry name" value="YefM-like domain"/>
    <property type="match status" value="1"/>
</dbReference>
<gene>
    <name evidence="2" type="ORF">JIN84_02480</name>
</gene>
<dbReference type="EMBL" id="JAENIK010000004">
    <property type="protein sequence ID" value="MBK1814462.1"/>
    <property type="molecule type" value="Genomic_DNA"/>
</dbReference>
<evidence type="ECO:0000313" key="3">
    <source>
        <dbReference type="Proteomes" id="UP000600139"/>
    </source>
</evidence>
<comment type="caution">
    <text evidence="2">The sequence shown here is derived from an EMBL/GenBank/DDBJ whole genome shotgun (WGS) entry which is preliminary data.</text>
</comment>
<accession>A0A934V5Z1</accession>
<proteinExistence type="inferred from homology"/>
<reference evidence="2" key="1">
    <citation type="submission" date="2021-01" db="EMBL/GenBank/DDBJ databases">
        <title>Modified the classification status of verrucomicrobia.</title>
        <authorList>
            <person name="Feng X."/>
        </authorList>
    </citation>
    <scope>NUCLEOTIDE SEQUENCE</scope>
    <source>
        <strain evidence="2">JCM 18052</strain>
    </source>
</reference>
<sequence length="80" mass="8862">MKTTSIRELKHDTTAVMAMVANGESVEIRRRNVPVAVISPIPAKSPIERPNFRGRLKEIYGDALLTVTGTDLISEDRGDR</sequence>
<name>A0A934V5Z1_9BACT</name>
<keyword evidence="3" id="KW-1185">Reference proteome</keyword>
<dbReference type="RefSeq" id="WP_200349425.1">
    <property type="nucleotide sequence ID" value="NZ_BAABHZ010000010.1"/>
</dbReference>
<comment type="similarity">
    <text evidence="1">Belongs to the phD/YefM antitoxin family.</text>
</comment>
<dbReference type="InterPro" id="IPR036165">
    <property type="entry name" value="YefM-like_sf"/>
</dbReference>
<evidence type="ECO:0000313" key="2">
    <source>
        <dbReference type="EMBL" id="MBK1814462.1"/>
    </source>
</evidence>
<evidence type="ECO:0000256" key="1">
    <source>
        <dbReference type="ARBA" id="ARBA00009981"/>
    </source>
</evidence>
<organism evidence="2 3">
    <name type="scientific">Luteolibacter yonseiensis</name>
    <dbReference type="NCBI Taxonomy" id="1144680"/>
    <lineage>
        <taxon>Bacteria</taxon>
        <taxon>Pseudomonadati</taxon>
        <taxon>Verrucomicrobiota</taxon>
        <taxon>Verrucomicrobiia</taxon>
        <taxon>Verrucomicrobiales</taxon>
        <taxon>Verrucomicrobiaceae</taxon>
        <taxon>Luteolibacter</taxon>
    </lineage>
</organism>
<dbReference type="SUPFAM" id="SSF143120">
    <property type="entry name" value="YefM-like"/>
    <property type="match status" value="1"/>
</dbReference>